<dbReference type="InterPro" id="IPR012337">
    <property type="entry name" value="RNaseH-like_sf"/>
</dbReference>
<sequence>MNCNTSLFFKSSDSRSRSGSVGLWKVDEAFGFVRDLVLRLRNEGHKAMRAIRSDNDGEFRNSWFENFCLDLGLEH</sequence>
<dbReference type="SUPFAM" id="SSF53098">
    <property type="entry name" value="Ribonuclease H-like"/>
    <property type="match status" value="1"/>
</dbReference>
<evidence type="ECO:0000313" key="2">
    <source>
        <dbReference type="Proteomes" id="UP001341281"/>
    </source>
</evidence>
<dbReference type="AlphaFoldDB" id="A0AAQ3WJR0"/>
<dbReference type="Proteomes" id="UP001341281">
    <property type="component" value="Chromosome 03"/>
</dbReference>
<organism evidence="1 2">
    <name type="scientific">Paspalum notatum var. saurae</name>
    <dbReference type="NCBI Taxonomy" id="547442"/>
    <lineage>
        <taxon>Eukaryota</taxon>
        <taxon>Viridiplantae</taxon>
        <taxon>Streptophyta</taxon>
        <taxon>Embryophyta</taxon>
        <taxon>Tracheophyta</taxon>
        <taxon>Spermatophyta</taxon>
        <taxon>Magnoliopsida</taxon>
        <taxon>Liliopsida</taxon>
        <taxon>Poales</taxon>
        <taxon>Poaceae</taxon>
        <taxon>PACMAD clade</taxon>
        <taxon>Panicoideae</taxon>
        <taxon>Andropogonodae</taxon>
        <taxon>Paspaleae</taxon>
        <taxon>Paspalinae</taxon>
        <taxon>Paspalum</taxon>
    </lineage>
</organism>
<dbReference type="Gene3D" id="3.30.420.10">
    <property type="entry name" value="Ribonuclease H-like superfamily/Ribonuclease H"/>
    <property type="match status" value="1"/>
</dbReference>
<dbReference type="InterPro" id="IPR036397">
    <property type="entry name" value="RNaseH_sf"/>
</dbReference>
<gene>
    <name evidence="1" type="ORF">U9M48_013611</name>
</gene>
<name>A0AAQ3WJR0_PASNO</name>
<protein>
    <submittedName>
        <fullName evidence="1">Uncharacterized protein</fullName>
    </submittedName>
</protein>
<dbReference type="GO" id="GO:0003676">
    <property type="term" value="F:nucleic acid binding"/>
    <property type="evidence" value="ECO:0007669"/>
    <property type="project" value="InterPro"/>
</dbReference>
<proteinExistence type="predicted"/>
<keyword evidence="2" id="KW-1185">Reference proteome</keyword>
<reference evidence="1 2" key="1">
    <citation type="submission" date="2024-02" db="EMBL/GenBank/DDBJ databases">
        <title>High-quality chromosome-scale genome assembly of Pensacola bahiagrass (Paspalum notatum Flugge var. saurae).</title>
        <authorList>
            <person name="Vega J.M."/>
            <person name="Podio M."/>
            <person name="Orjuela J."/>
            <person name="Siena L.A."/>
            <person name="Pessino S.C."/>
            <person name="Combes M.C."/>
            <person name="Mariac C."/>
            <person name="Albertini E."/>
            <person name="Pupilli F."/>
            <person name="Ortiz J.P.A."/>
            <person name="Leblanc O."/>
        </authorList>
    </citation>
    <scope>NUCLEOTIDE SEQUENCE [LARGE SCALE GENOMIC DNA]</scope>
    <source>
        <strain evidence="1">R1</strain>
        <tissue evidence="1">Leaf</tissue>
    </source>
</reference>
<evidence type="ECO:0000313" key="1">
    <source>
        <dbReference type="EMBL" id="WVZ64030.1"/>
    </source>
</evidence>
<accession>A0AAQ3WJR0</accession>
<dbReference type="EMBL" id="CP144747">
    <property type="protein sequence ID" value="WVZ64030.1"/>
    <property type="molecule type" value="Genomic_DNA"/>
</dbReference>